<dbReference type="Pfam" id="PF04014">
    <property type="entry name" value="MazE_antitoxin"/>
    <property type="match status" value="1"/>
</dbReference>
<dbReference type="KEGG" id="nga:Ngar_c12400"/>
<proteinExistence type="predicted"/>
<dbReference type="GO" id="GO:0003677">
    <property type="term" value="F:DNA binding"/>
    <property type="evidence" value="ECO:0007669"/>
    <property type="project" value="InterPro"/>
</dbReference>
<dbReference type="SUPFAM" id="SSF89447">
    <property type="entry name" value="AbrB/MazE/MraZ-like"/>
    <property type="match status" value="1"/>
</dbReference>
<dbReference type="InterPro" id="IPR037914">
    <property type="entry name" value="SpoVT-AbrB_sf"/>
</dbReference>
<gene>
    <name evidence="2" type="ordered locus">Ngar_c12400</name>
</gene>
<evidence type="ECO:0000259" key="1">
    <source>
        <dbReference type="Pfam" id="PF04014"/>
    </source>
</evidence>
<dbReference type="STRING" id="1237085.Ngar_c12400"/>
<accession>K0IEK5</accession>
<sequence>MKLQRRFNRKVGHREYSKWIVNLPPQDVERVGWEEGTDLEVIVKDGKLILKPKSQEQTE</sequence>
<dbReference type="EMBL" id="CP002408">
    <property type="protein sequence ID" value="AFU58180.1"/>
    <property type="molecule type" value="Genomic_DNA"/>
</dbReference>
<dbReference type="Proteomes" id="UP000008037">
    <property type="component" value="Chromosome"/>
</dbReference>
<reference evidence="2 3" key="1">
    <citation type="journal article" date="2012" name="Environ. Microbiol.">
        <title>The genome of the ammonia-oxidizing Candidatus Nitrososphaera gargensis: insights into metabolic versatility and environmental adaptations.</title>
        <authorList>
            <person name="Spang A."/>
            <person name="Poehlein A."/>
            <person name="Offre P."/>
            <person name="Zumbragel S."/>
            <person name="Haider S."/>
            <person name="Rychlik N."/>
            <person name="Nowka B."/>
            <person name="Schmeisser C."/>
            <person name="Lebedeva E.V."/>
            <person name="Rattei T."/>
            <person name="Bohm C."/>
            <person name="Schmid M."/>
            <person name="Galushko A."/>
            <person name="Hatzenpichler R."/>
            <person name="Weinmaier T."/>
            <person name="Daniel R."/>
            <person name="Schleper C."/>
            <person name="Spieck E."/>
            <person name="Streit W."/>
            <person name="Wagner M."/>
        </authorList>
    </citation>
    <scope>NUCLEOTIDE SEQUENCE [LARGE SCALE GENOMIC DNA]</scope>
    <source>
        <strain evidence="3">Ga9.2</strain>
    </source>
</reference>
<dbReference type="AlphaFoldDB" id="K0IEK5"/>
<evidence type="ECO:0000313" key="3">
    <source>
        <dbReference type="Proteomes" id="UP000008037"/>
    </source>
</evidence>
<evidence type="ECO:0000313" key="2">
    <source>
        <dbReference type="EMBL" id="AFU58180.1"/>
    </source>
</evidence>
<feature type="domain" description="SpoVT-AbrB" evidence="1">
    <location>
        <begin position="23"/>
        <end position="57"/>
    </location>
</feature>
<name>K0IEK5_NITGG</name>
<organism evidence="2 3">
    <name type="scientific">Nitrososphaera gargensis (strain Ga9.2)</name>
    <dbReference type="NCBI Taxonomy" id="1237085"/>
    <lineage>
        <taxon>Archaea</taxon>
        <taxon>Nitrososphaerota</taxon>
        <taxon>Nitrososphaeria</taxon>
        <taxon>Nitrososphaerales</taxon>
        <taxon>Nitrososphaeraceae</taxon>
        <taxon>Nitrososphaera</taxon>
    </lineage>
</organism>
<dbReference type="GeneID" id="13797499"/>
<dbReference type="RefSeq" id="WP_015018717.1">
    <property type="nucleotide sequence ID" value="NC_018719.1"/>
</dbReference>
<dbReference type="BioCyc" id="CNIT1237085:G1324-1238-MONOMER"/>
<dbReference type="InterPro" id="IPR007159">
    <property type="entry name" value="SpoVT-AbrB_dom"/>
</dbReference>
<dbReference type="InParanoid" id="K0IEK5"/>
<protein>
    <recommendedName>
        <fullName evidence="1">SpoVT-AbrB domain-containing protein</fullName>
    </recommendedName>
</protein>
<dbReference type="HOGENOM" id="CLU_199471_0_0_2"/>
<keyword evidence="3" id="KW-1185">Reference proteome</keyword>
<dbReference type="OrthoDB" id="379512at2157"/>